<organism evidence="10 11">
    <name type="scientific">Bacillus changyiensis</name>
    <dbReference type="NCBI Taxonomy" id="3004103"/>
    <lineage>
        <taxon>Bacteria</taxon>
        <taxon>Bacillati</taxon>
        <taxon>Bacillota</taxon>
        <taxon>Bacilli</taxon>
        <taxon>Bacillales</taxon>
        <taxon>Bacillaceae</taxon>
        <taxon>Bacillus</taxon>
    </lineage>
</organism>
<dbReference type="InterPro" id="IPR050448">
    <property type="entry name" value="OpgB/LTA_synthase_biosynth"/>
</dbReference>
<dbReference type="PANTHER" id="PTHR47371:SF1">
    <property type="entry name" value="LIPOTEICHOIC ACID SYNTHASE-LIKE YQGS"/>
    <property type="match status" value="1"/>
</dbReference>
<evidence type="ECO:0000256" key="6">
    <source>
        <dbReference type="ARBA" id="ARBA00023136"/>
    </source>
</evidence>
<feature type="transmembrane region" description="Helical" evidence="8">
    <location>
        <begin position="151"/>
        <end position="168"/>
    </location>
</feature>
<evidence type="ECO:0000259" key="9">
    <source>
        <dbReference type="Pfam" id="PF00884"/>
    </source>
</evidence>
<dbReference type="InterPro" id="IPR012160">
    <property type="entry name" value="LtaS-like"/>
</dbReference>
<feature type="transmembrane region" description="Helical" evidence="8">
    <location>
        <begin position="69"/>
        <end position="92"/>
    </location>
</feature>
<keyword evidence="11" id="KW-1185">Reference proteome</keyword>
<keyword evidence="3 7" id="KW-1003">Cell membrane</keyword>
<sequence length="618" mass="71927">MKEHFFKKQWFLCFSVFFMWMKTYFIYKLGFHLQMNNGLEELILFINPLSFLIPVFGISLFFREKTQRLFLIGANFILTGILISNSIFYGFYIDFITIPVLFQAKNIGGLGSSFQELFNPLYIVLFLDLGLLLWLSKTFKRTGVKQSAKAIKIYYTVAFGIALFNLALSEFEQPKLLTYSFDREILVKNIGIYPFHLLDGISQTFLLTQKAVADEDNLATIKNYTDSDYSKPNKDMFGIAKGRNVIFVTLESTQNFVIHQKVNGKEITPFLNRFIKQSYYFDHFYQQTEQGKTSDSEFIIANSLYPSLSGSVFFTKSDNQYHSLYKTLAKNHYNSSVFHANNKKFWNRDVMYKALGIDRFFDVTHFKVTADQSTGWGLKDREFLTQSVEMMKHLPKPFYSNLITLTNHFPFQIDDKDKLIDEYHSESKVLNRYVTTVRYQDESLKHFIEELKHNGLYDDSVLVFMGDHYGISEAHQEAVGQLLGKTETTPYDTIQLQRVPLIIHIPGITDKKPRIISETSGQIDVKPTLLHLLGIETKGMIHFGHDLFSEERKPFVVLRNGNFITDDYIYTKNTLYNQKTGAIKNTNNEISYWREKANEELSLSDQIINGDLLRFYQK</sequence>
<keyword evidence="6 7" id="KW-0472">Membrane</keyword>
<evidence type="ECO:0000256" key="3">
    <source>
        <dbReference type="ARBA" id="ARBA00022475"/>
    </source>
</evidence>
<proteinExistence type="inferred from homology"/>
<evidence type="ECO:0000256" key="4">
    <source>
        <dbReference type="ARBA" id="ARBA00022692"/>
    </source>
</evidence>
<feature type="domain" description="Sulfatase N-terminal" evidence="9">
    <location>
        <begin position="243"/>
        <end position="535"/>
    </location>
</feature>
<keyword evidence="4 8" id="KW-0812">Transmembrane</keyword>
<keyword evidence="5 8" id="KW-1133">Transmembrane helix</keyword>
<comment type="similarity">
    <text evidence="2 7">Belongs to the LTA synthase family.</text>
</comment>
<evidence type="ECO:0000256" key="5">
    <source>
        <dbReference type="ARBA" id="ARBA00022989"/>
    </source>
</evidence>
<feature type="transmembrane region" description="Helical" evidence="8">
    <location>
        <begin position="12"/>
        <end position="30"/>
    </location>
</feature>
<dbReference type="PIRSF" id="PIRSF005091">
    <property type="entry name" value="Mmb_sulf_HI1246"/>
    <property type="match status" value="1"/>
</dbReference>
<dbReference type="Gene3D" id="3.40.720.10">
    <property type="entry name" value="Alkaline Phosphatase, subunit A"/>
    <property type="match status" value="1"/>
</dbReference>
<dbReference type="InterPro" id="IPR017850">
    <property type="entry name" value="Alkaline_phosphatase_core_sf"/>
</dbReference>
<dbReference type="Gene3D" id="3.30.1120.170">
    <property type="match status" value="1"/>
</dbReference>
<feature type="transmembrane region" description="Helical" evidence="8">
    <location>
        <begin position="121"/>
        <end position="139"/>
    </location>
</feature>
<accession>A0ABT4X6T5</accession>
<evidence type="ECO:0000256" key="1">
    <source>
        <dbReference type="ARBA" id="ARBA00004651"/>
    </source>
</evidence>
<evidence type="ECO:0000256" key="2">
    <source>
        <dbReference type="ARBA" id="ARBA00009983"/>
    </source>
</evidence>
<dbReference type="Proteomes" id="UP001211894">
    <property type="component" value="Unassembled WGS sequence"/>
</dbReference>
<name>A0ABT4X6T5_9BACI</name>
<evidence type="ECO:0000256" key="7">
    <source>
        <dbReference type="PIRNR" id="PIRNR005091"/>
    </source>
</evidence>
<evidence type="ECO:0000313" key="11">
    <source>
        <dbReference type="Proteomes" id="UP001211894"/>
    </source>
</evidence>
<comment type="caution">
    <text evidence="10">The sequence shown here is derived from an EMBL/GenBank/DDBJ whole genome shotgun (WGS) entry which is preliminary data.</text>
</comment>
<feature type="transmembrane region" description="Helical" evidence="8">
    <location>
        <begin position="42"/>
        <end position="62"/>
    </location>
</feature>
<gene>
    <name evidence="10" type="ORF">PJ311_12720</name>
</gene>
<dbReference type="PANTHER" id="PTHR47371">
    <property type="entry name" value="LIPOTEICHOIC ACID SYNTHASE"/>
    <property type="match status" value="1"/>
</dbReference>
<dbReference type="InterPro" id="IPR000917">
    <property type="entry name" value="Sulfatase_N"/>
</dbReference>
<comment type="subcellular location">
    <subcellularLocation>
        <location evidence="1">Cell membrane</location>
        <topology evidence="1">Multi-pass membrane protein</topology>
    </subcellularLocation>
</comment>
<dbReference type="SUPFAM" id="SSF53649">
    <property type="entry name" value="Alkaline phosphatase-like"/>
    <property type="match status" value="1"/>
</dbReference>
<reference evidence="10 11" key="1">
    <citation type="submission" date="2023-01" db="EMBL/GenBank/DDBJ databases">
        <title>Bacillus changyiensis sp. nov., isolated from a coastal deposit.</title>
        <authorList>
            <person name="Xiao G."/>
            <person name="Lai Q."/>
            <person name="Hu Z."/>
            <person name="Shao Z."/>
        </authorList>
    </citation>
    <scope>NUCLEOTIDE SEQUENCE [LARGE SCALE GENOMIC DNA]</scope>
    <source>
        <strain evidence="10 11">CLL-7-23</strain>
    </source>
</reference>
<dbReference type="CDD" id="cd16015">
    <property type="entry name" value="LTA_synthase"/>
    <property type="match status" value="1"/>
</dbReference>
<dbReference type="Pfam" id="PF00884">
    <property type="entry name" value="Sulfatase"/>
    <property type="match status" value="1"/>
</dbReference>
<evidence type="ECO:0000313" key="10">
    <source>
        <dbReference type="EMBL" id="MDA7027449.1"/>
    </source>
</evidence>
<dbReference type="EMBL" id="JAQKAB010000008">
    <property type="protein sequence ID" value="MDA7027449.1"/>
    <property type="molecule type" value="Genomic_DNA"/>
</dbReference>
<dbReference type="RefSeq" id="WP_271341291.1">
    <property type="nucleotide sequence ID" value="NZ_JAQKAB010000008.1"/>
</dbReference>
<protein>
    <submittedName>
        <fullName evidence="10">LTA synthase family protein</fullName>
    </submittedName>
</protein>
<evidence type="ECO:0000256" key="8">
    <source>
        <dbReference type="SAM" id="Phobius"/>
    </source>
</evidence>